<protein>
    <submittedName>
        <fullName evidence="1">Phosphoribosylpyrophosphate synthetase</fullName>
    </submittedName>
</protein>
<proteinExistence type="predicted"/>
<organism evidence="1 2">
    <name type="scientific">Fibrella aquatilis</name>
    <dbReference type="NCBI Taxonomy" id="2817059"/>
    <lineage>
        <taxon>Bacteria</taxon>
        <taxon>Pseudomonadati</taxon>
        <taxon>Bacteroidota</taxon>
        <taxon>Cytophagia</taxon>
        <taxon>Cytophagales</taxon>
        <taxon>Spirosomataceae</taxon>
        <taxon>Fibrella</taxon>
    </lineage>
</organism>
<name>A0A939G3S5_9BACT</name>
<evidence type="ECO:0000313" key="1">
    <source>
        <dbReference type="EMBL" id="MBO0931827.1"/>
    </source>
</evidence>
<dbReference type="Proteomes" id="UP000664795">
    <property type="component" value="Unassembled WGS sequence"/>
</dbReference>
<sequence>MESSMTLSETMSQLSQQGYVTDFNNLLSVIYVEPEAFVIEAIYRFEGPTDPGDELILYALSSDRHSMKGVLLNAYGVYAESVTANLEQQLHLPLGGLDRRISS</sequence>
<reference evidence="1 2" key="1">
    <citation type="submission" date="2021-03" db="EMBL/GenBank/DDBJ databases">
        <title>Fibrella sp. HMF5036 genome sequencing and assembly.</title>
        <authorList>
            <person name="Kang H."/>
            <person name="Kim H."/>
            <person name="Bae S."/>
            <person name="Joh K."/>
        </authorList>
    </citation>
    <scope>NUCLEOTIDE SEQUENCE [LARGE SCALE GENOMIC DNA]</scope>
    <source>
        <strain evidence="1 2">HMF5036</strain>
    </source>
</reference>
<comment type="caution">
    <text evidence="1">The sequence shown here is derived from an EMBL/GenBank/DDBJ whole genome shotgun (WGS) entry which is preliminary data.</text>
</comment>
<dbReference type="AlphaFoldDB" id="A0A939G3S5"/>
<evidence type="ECO:0000313" key="2">
    <source>
        <dbReference type="Proteomes" id="UP000664795"/>
    </source>
</evidence>
<dbReference type="EMBL" id="JAFMYU010000008">
    <property type="protein sequence ID" value="MBO0931827.1"/>
    <property type="molecule type" value="Genomic_DNA"/>
</dbReference>
<dbReference type="RefSeq" id="WP_207335786.1">
    <property type="nucleotide sequence ID" value="NZ_JAFMYU010000008.1"/>
</dbReference>
<keyword evidence="2" id="KW-1185">Reference proteome</keyword>
<gene>
    <name evidence="1" type="ORF">J2I48_12530</name>
</gene>
<accession>A0A939G3S5</accession>